<dbReference type="AlphaFoldDB" id="A0A6I2UER4"/>
<dbReference type="RefSeq" id="WP_154406325.1">
    <property type="nucleotide sequence ID" value="NZ_VUNR01000005.1"/>
</dbReference>
<keyword evidence="2" id="KW-1185">Reference proteome</keyword>
<gene>
    <name evidence="1" type="ORF">FYJ84_04070</name>
</gene>
<proteinExistence type="predicted"/>
<dbReference type="GeneID" id="96778082"/>
<dbReference type="EMBL" id="VUNR01000005">
    <property type="protein sequence ID" value="MSU08169.1"/>
    <property type="molecule type" value="Genomic_DNA"/>
</dbReference>
<organism evidence="1 2">
    <name type="scientific">Anaerovibrio slackiae</name>
    <dbReference type="NCBI Taxonomy" id="2652309"/>
    <lineage>
        <taxon>Bacteria</taxon>
        <taxon>Bacillati</taxon>
        <taxon>Bacillota</taxon>
        <taxon>Negativicutes</taxon>
        <taxon>Selenomonadales</taxon>
        <taxon>Selenomonadaceae</taxon>
        <taxon>Anaerovibrio</taxon>
    </lineage>
</organism>
<evidence type="ECO:0000313" key="1">
    <source>
        <dbReference type="EMBL" id="MSU08169.1"/>
    </source>
</evidence>
<comment type="caution">
    <text evidence="1">The sequence shown here is derived from an EMBL/GenBank/DDBJ whole genome shotgun (WGS) entry which is preliminary data.</text>
</comment>
<accession>A0A6I2UER4</accession>
<evidence type="ECO:0000313" key="2">
    <source>
        <dbReference type="Proteomes" id="UP000433181"/>
    </source>
</evidence>
<protein>
    <submittedName>
        <fullName evidence="1">Uncharacterized protein</fullName>
    </submittedName>
</protein>
<dbReference type="Proteomes" id="UP000433181">
    <property type="component" value="Unassembled WGS sequence"/>
</dbReference>
<name>A0A6I2UER4_9FIRM</name>
<reference evidence="1 2" key="1">
    <citation type="submission" date="2019-08" db="EMBL/GenBank/DDBJ databases">
        <title>In-depth cultivation of the pig gut microbiome towards novel bacterial diversity and tailored functional studies.</title>
        <authorList>
            <person name="Wylensek D."/>
            <person name="Hitch T.C.A."/>
            <person name="Clavel T."/>
        </authorList>
    </citation>
    <scope>NUCLEOTIDE SEQUENCE [LARGE SCALE GENOMIC DNA]</scope>
    <source>
        <strain evidence="1 2">WCA-693-APC-5D-A</strain>
    </source>
</reference>
<sequence>MKATTKAEIHMIVEPLEALVIYKALSGKKMDSEEDGVRKELLEQLNSTVCFGVAEEILG</sequence>